<reference evidence="2" key="1">
    <citation type="submission" date="2021-10" db="EMBL/GenBank/DDBJ databases">
        <title>Tropical sea cucumber genome reveals ecological adaptation and Cuvierian tubules defense mechanism.</title>
        <authorList>
            <person name="Chen T."/>
        </authorList>
    </citation>
    <scope>NUCLEOTIDE SEQUENCE</scope>
    <source>
        <strain evidence="2">Nanhai2018</strain>
        <tissue evidence="2">Muscle</tissue>
    </source>
</reference>
<protein>
    <submittedName>
        <fullName evidence="2">Protein NLRC5</fullName>
    </submittedName>
</protein>
<dbReference type="CDD" id="cd01120">
    <property type="entry name" value="RecA-like_superfamily"/>
    <property type="match status" value="1"/>
</dbReference>
<comment type="caution">
    <text evidence="2">The sequence shown here is derived from an EMBL/GenBank/DDBJ whole genome shotgun (WGS) entry which is preliminary data.</text>
</comment>
<dbReference type="InterPro" id="IPR027417">
    <property type="entry name" value="P-loop_NTPase"/>
</dbReference>
<dbReference type="PANTHER" id="PTHR46312">
    <property type="entry name" value="NACHT DOMAIN-CONTAINING PROTEIN"/>
    <property type="match status" value="1"/>
</dbReference>
<dbReference type="Pfam" id="PF05729">
    <property type="entry name" value="NACHT"/>
    <property type="match status" value="1"/>
</dbReference>
<feature type="domain" description="NACHT" evidence="1">
    <location>
        <begin position="58"/>
        <end position="181"/>
    </location>
</feature>
<gene>
    <name evidence="2" type="ORF">HOLleu_17294</name>
</gene>
<sequence length="574" mass="65367">MTPVPWKRSCQWKSTDLFVGSGLILTDSKAKQSVQNIDEQCKLNYTEILRHEKLKSESRIILEGDPGSGKTMLSSQLAYDWSQGMISDVDILILLPLKFFEDKTLIQAVKEFYIPTNMPLSEMDIENILASTTERICFLLDGLEEYSTGGRHRRNESSELMKIIYKEKHSNCKVVITTRSGLAQDLPTYPLLKIGRFGETERNSYIRKLSQGDSYKQQKIKSVIQNNRFILDLCSVPLLFVLAVHNIESMSLFEEGQLNKISPFMRSIILTLCSETTVKHEVDGKPSDMFKKEMMTLAELAFNGLCKGHQQLSWQKHFMESNVSSFKLWVNAGILVLEEGSVIAEKKDHNFPETTEMHKGFSGLSTSNDIPKSPALSEMLTTALGAPSDSRGALKMVQPHQSVPELESDPDVVREKTARRISYQVPLVVKFLHKVIQEWFAATFFSSMMRGCTSADELQNYVFSQLRQIPPGDLHYVLRFTSYLHPQGCLHIMNYLLKSYRKDGRVLPHILNCVFLCFNEHNNVKGPAMRNVVKDVCKEVITIQAEDSRLLQQAKSFFLEYASRNGVSKHKHVF</sequence>
<dbReference type="PANTHER" id="PTHR46312:SF2">
    <property type="entry name" value="NUCLEOTIDE-BINDING OLIGOMERIZATION DOMAIN-CONTAINING PROTEIN 2-LIKE"/>
    <property type="match status" value="1"/>
</dbReference>
<organism evidence="2 3">
    <name type="scientific">Holothuria leucospilota</name>
    <name type="common">Black long sea cucumber</name>
    <name type="synonym">Mertensiothuria leucospilota</name>
    <dbReference type="NCBI Taxonomy" id="206669"/>
    <lineage>
        <taxon>Eukaryota</taxon>
        <taxon>Metazoa</taxon>
        <taxon>Echinodermata</taxon>
        <taxon>Eleutherozoa</taxon>
        <taxon>Echinozoa</taxon>
        <taxon>Holothuroidea</taxon>
        <taxon>Aspidochirotacea</taxon>
        <taxon>Aspidochirotida</taxon>
        <taxon>Holothuriidae</taxon>
        <taxon>Holothuria</taxon>
    </lineage>
</organism>
<evidence type="ECO:0000313" key="2">
    <source>
        <dbReference type="EMBL" id="KAJ8039541.1"/>
    </source>
</evidence>
<dbReference type="SUPFAM" id="SSF52540">
    <property type="entry name" value="P-loop containing nucleoside triphosphate hydrolases"/>
    <property type="match status" value="1"/>
</dbReference>
<dbReference type="AlphaFoldDB" id="A0A9Q1HBU6"/>
<name>A0A9Q1HBU6_HOLLE</name>
<dbReference type="EMBL" id="JAIZAY010000007">
    <property type="protein sequence ID" value="KAJ8039541.1"/>
    <property type="molecule type" value="Genomic_DNA"/>
</dbReference>
<proteinExistence type="predicted"/>
<evidence type="ECO:0000313" key="3">
    <source>
        <dbReference type="Proteomes" id="UP001152320"/>
    </source>
</evidence>
<dbReference type="PROSITE" id="PS50837">
    <property type="entry name" value="NACHT"/>
    <property type="match status" value="1"/>
</dbReference>
<accession>A0A9Q1HBU6</accession>
<keyword evidence="3" id="KW-1185">Reference proteome</keyword>
<evidence type="ECO:0000259" key="1">
    <source>
        <dbReference type="PROSITE" id="PS50837"/>
    </source>
</evidence>
<dbReference type="Proteomes" id="UP001152320">
    <property type="component" value="Chromosome 7"/>
</dbReference>
<dbReference type="Gene3D" id="3.40.50.300">
    <property type="entry name" value="P-loop containing nucleotide triphosphate hydrolases"/>
    <property type="match status" value="1"/>
</dbReference>
<dbReference type="InterPro" id="IPR007111">
    <property type="entry name" value="NACHT_NTPase"/>
</dbReference>
<dbReference type="OrthoDB" id="427518at2759"/>